<dbReference type="GO" id="GO:0004674">
    <property type="term" value="F:protein serine/threonine kinase activity"/>
    <property type="evidence" value="ECO:0007669"/>
    <property type="project" value="TreeGrafter"/>
</dbReference>
<proteinExistence type="predicted"/>
<keyword evidence="3" id="KW-0808">Transferase</keyword>
<dbReference type="InterPro" id="IPR008271">
    <property type="entry name" value="Ser/Thr_kinase_AS"/>
</dbReference>
<evidence type="ECO:0000313" key="3">
    <source>
        <dbReference type="RefSeq" id="XP_014472887.1"/>
    </source>
</evidence>
<dbReference type="GeneID" id="106743500"/>
<dbReference type="SMART" id="SM00220">
    <property type="entry name" value="S_TKc"/>
    <property type="match status" value="1"/>
</dbReference>
<dbReference type="SUPFAM" id="SSF56112">
    <property type="entry name" value="Protein kinase-like (PK-like)"/>
    <property type="match status" value="1"/>
</dbReference>
<keyword evidence="3" id="KW-0418">Kinase</keyword>
<evidence type="ECO:0000313" key="2">
    <source>
        <dbReference type="Proteomes" id="UP000515204"/>
    </source>
</evidence>
<dbReference type="GO" id="GO:0005524">
    <property type="term" value="F:ATP binding"/>
    <property type="evidence" value="ECO:0007669"/>
    <property type="project" value="InterPro"/>
</dbReference>
<dbReference type="InterPro" id="IPR053235">
    <property type="entry name" value="Ser_Thr_kinase"/>
</dbReference>
<gene>
    <name evidence="3" type="primary">LOC106743500</name>
</gene>
<dbReference type="InterPro" id="IPR011009">
    <property type="entry name" value="Kinase-like_dom_sf"/>
</dbReference>
<name>A0A6P3X3R3_DINQU</name>
<feature type="domain" description="Protein kinase" evidence="1">
    <location>
        <begin position="31"/>
        <end position="336"/>
    </location>
</feature>
<dbReference type="PROSITE" id="PS50011">
    <property type="entry name" value="PROTEIN_KINASE_DOM"/>
    <property type="match status" value="1"/>
</dbReference>
<dbReference type="RefSeq" id="XP_014472887.1">
    <property type="nucleotide sequence ID" value="XM_014617401.1"/>
</dbReference>
<reference evidence="3" key="1">
    <citation type="submission" date="2025-08" db="UniProtKB">
        <authorList>
            <consortium name="RefSeq"/>
        </authorList>
    </citation>
    <scope>IDENTIFICATION</scope>
</reference>
<dbReference type="PROSITE" id="PS00108">
    <property type="entry name" value="PROTEIN_KINASE_ST"/>
    <property type="match status" value="1"/>
</dbReference>
<dbReference type="Gene3D" id="3.30.200.20">
    <property type="entry name" value="Phosphorylase Kinase, domain 1"/>
    <property type="match status" value="1"/>
</dbReference>
<accession>A0A6P3X3R3</accession>
<dbReference type="Gene3D" id="1.10.510.10">
    <property type="entry name" value="Transferase(Phosphotransferase) domain 1"/>
    <property type="match status" value="1"/>
</dbReference>
<dbReference type="PANTHER" id="PTHR24361">
    <property type="entry name" value="MITOGEN-ACTIVATED KINASE KINASE KINASE"/>
    <property type="match status" value="1"/>
</dbReference>
<sequence>MAEFKTPTRIKCKGRVTDNAELGTPIKIPASPFLERIGYGTGIAVYMLERSPKIGCIRSPWAIKKLLKGRNNEASDGRLRLEADFLRQLEHPNIVGFRAFTAGADGKPCLVMEALDISLGDKIEQKQDNADEEPFPAKDILTVGYEVAKGLKYLHHTAHILHGDIKSPNILVTHDFSTVKLCDFGHSLPLTESLELDISKGDFSYFGTECWNAPEIIHEDGPVTNAADIWPYGLVMWEMIALSPPHVQIEDESSDESVIDADTTNKLLDDSNYDMDESVTFLKEIMPQTNDKLGTRPALPAINLGKEYDKVLEVFFICTNADYKLRPSAKVLVNYFEKCTCANKT</sequence>
<protein>
    <submittedName>
        <fullName evidence="3">Lymphokine-activated killer T-cell-originated protein kinase isoform X2</fullName>
    </submittedName>
</protein>
<keyword evidence="2" id="KW-1185">Reference proteome</keyword>
<dbReference type="GO" id="GO:0005737">
    <property type="term" value="C:cytoplasm"/>
    <property type="evidence" value="ECO:0007669"/>
    <property type="project" value="TreeGrafter"/>
</dbReference>
<dbReference type="OrthoDB" id="4062651at2759"/>
<organism evidence="2 3">
    <name type="scientific">Dinoponera quadriceps</name>
    <name type="common">South American ant</name>
    <dbReference type="NCBI Taxonomy" id="609295"/>
    <lineage>
        <taxon>Eukaryota</taxon>
        <taxon>Metazoa</taxon>
        <taxon>Ecdysozoa</taxon>
        <taxon>Arthropoda</taxon>
        <taxon>Hexapoda</taxon>
        <taxon>Insecta</taxon>
        <taxon>Pterygota</taxon>
        <taxon>Neoptera</taxon>
        <taxon>Endopterygota</taxon>
        <taxon>Hymenoptera</taxon>
        <taxon>Apocrita</taxon>
        <taxon>Aculeata</taxon>
        <taxon>Formicoidea</taxon>
        <taxon>Formicidae</taxon>
        <taxon>Ponerinae</taxon>
        <taxon>Ponerini</taxon>
        <taxon>Dinoponera</taxon>
    </lineage>
</organism>
<dbReference type="Proteomes" id="UP000515204">
    <property type="component" value="Unplaced"/>
</dbReference>
<evidence type="ECO:0000259" key="1">
    <source>
        <dbReference type="PROSITE" id="PS50011"/>
    </source>
</evidence>
<dbReference type="AlphaFoldDB" id="A0A6P3X3R3"/>
<dbReference type="Pfam" id="PF00069">
    <property type="entry name" value="Pkinase"/>
    <property type="match status" value="1"/>
</dbReference>
<dbReference type="InterPro" id="IPR000719">
    <property type="entry name" value="Prot_kinase_dom"/>
</dbReference>